<dbReference type="GO" id="GO:0008422">
    <property type="term" value="F:beta-glucosidase activity"/>
    <property type="evidence" value="ECO:0007669"/>
    <property type="project" value="TreeGrafter"/>
</dbReference>
<dbReference type="GeneID" id="16024280"/>
<organism evidence="5 6">
    <name type="scientific">Ferroplasma acidarmanus Fer1</name>
    <dbReference type="NCBI Taxonomy" id="333146"/>
    <lineage>
        <taxon>Archaea</taxon>
        <taxon>Methanobacteriati</taxon>
        <taxon>Thermoplasmatota</taxon>
        <taxon>Thermoplasmata</taxon>
        <taxon>Thermoplasmatales</taxon>
        <taxon>Ferroplasmaceae</taxon>
        <taxon>Ferroplasma</taxon>
    </lineage>
</organism>
<dbReference type="InterPro" id="IPR001360">
    <property type="entry name" value="Glyco_hydro_1"/>
</dbReference>
<protein>
    <recommendedName>
        <fullName evidence="7">Beta-galactosidase</fullName>
    </recommendedName>
</protein>
<reference evidence="5 6" key="1">
    <citation type="journal article" date="2007" name="Proc. Natl. Acad. Sci. U.S.A.">
        <title>Genome dynamics in a natural archaeal population.</title>
        <authorList>
            <person name="Allen E.E."/>
            <person name="Tyson G.W."/>
            <person name="Whitaker R.J."/>
            <person name="Detter J.C."/>
            <person name="Richardson P.M."/>
            <person name="Banfield J.F."/>
        </authorList>
    </citation>
    <scope>NUCLEOTIDE SEQUENCE [LARGE SCALE GENOMIC DNA]</scope>
    <source>
        <strain evidence="6">fer1</strain>
    </source>
</reference>
<evidence type="ECO:0000256" key="2">
    <source>
        <dbReference type="ARBA" id="ARBA00022801"/>
    </source>
</evidence>
<proteinExistence type="inferred from homology"/>
<gene>
    <name evidence="5" type="ORF">FACI_IFERC00001G0136</name>
</gene>
<evidence type="ECO:0008006" key="7">
    <source>
        <dbReference type="Google" id="ProtNLM"/>
    </source>
</evidence>
<dbReference type="PANTHER" id="PTHR10353">
    <property type="entry name" value="GLYCOSYL HYDROLASE"/>
    <property type="match status" value="1"/>
</dbReference>
<dbReference type="Proteomes" id="UP000014660">
    <property type="component" value="Chromosome"/>
</dbReference>
<accession>S0AM79</accession>
<evidence type="ECO:0000256" key="3">
    <source>
        <dbReference type="ARBA" id="ARBA00023295"/>
    </source>
</evidence>
<dbReference type="PRINTS" id="PR00131">
    <property type="entry name" value="GLHYDRLASE1"/>
</dbReference>
<dbReference type="GO" id="GO:0005975">
    <property type="term" value="P:carbohydrate metabolic process"/>
    <property type="evidence" value="ECO:0007669"/>
    <property type="project" value="InterPro"/>
</dbReference>
<name>S0AM79_FERAC</name>
<dbReference type="AlphaFoldDB" id="S0AM79"/>
<dbReference type="SUPFAM" id="SSF51445">
    <property type="entry name" value="(Trans)glycosidases"/>
    <property type="match status" value="1"/>
</dbReference>
<dbReference type="InterPro" id="IPR053427">
    <property type="entry name" value="Beta-galactosidase"/>
</dbReference>
<dbReference type="EMBL" id="CP004145">
    <property type="protein sequence ID" value="AGO60116.1"/>
    <property type="molecule type" value="Genomic_DNA"/>
</dbReference>
<dbReference type="KEGG" id="fac:FACI_IFERC01G0136"/>
<dbReference type="Gene3D" id="3.20.20.80">
    <property type="entry name" value="Glycosidases"/>
    <property type="match status" value="1"/>
</dbReference>
<dbReference type="NCBIfam" id="NF041004">
    <property type="entry name" value="Beta_gal_BgaS"/>
    <property type="match status" value="1"/>
</dbReference>
<keyword evidence="3" id="KW-0326">Glycosidase</keyword>
<keyword evidence="6" id="KW-1185">Reference proteome</keyword>
<comment type="similarity">
    <text evidence="1 4">Belongs to the glycosyl hydrolase 1 family.</text>
</comment>
<dbReference type="InterPro" id="IPR017853">
    <property type="entry name" value="GH"/>
</dbReference>
<dbReference type="Pfam" id="PF00232">
    <property type="entry name" value="Glyco_hydro_1"/>
    <property type="match status" value="1"/>
</dbReference>
<evidence type="ECO:0000313" key="5">
    <source>
        <dbReference type="EMBL" id="AGO60116.1"/>
    </source>
</evidence>
<keyword evidence="2" id="KW-0378">Hydrolase</keyword>
<dbReference type="PANTHER" id="PTHR10353:SF209">
    <property type="entry name" value="GALACTOLIPID GALACTOSYLTRANSFERASE SFR2, CHLOROPLASTIC"/>
    <property type="match status" value="1"/>
</dbReference>
<evidence type="ECO:0000256" key="1">
    <source>
        <dbReference type="ARBA" id="ARBA00010838"/>
    </source>
</evidence>
<dbReference type="PATRIC" id="fig|333146.12.peg.145"/>
<evidence type="ECO:0000313" key="6">
    <source>
        <dbReference type="Proteomes" id="UP000014660"/>
    </source>
</evidence>
<dbReference type="RefSeq" id="WP_019841320.1">
    <property type="nucleotide sequence ID" value="NC_021592.1"/>
</dbReference>
<evidence type="ECO:0000256" key="4">
    <source>
        <dbReference type="RuleBase" id="RU003690"/>
    </source>
</evidence>
<sequence>MVPNNFKFGFSECGFQSEMGLSGTDNNSDWFIWSNDKRNIEKHYVSGDLPQNGVAYWDLYKQDHDNADKLNINAARLGIEWSRIFTESTENIEVDIKYDNDDIINISINDETIRKLDEISNKDAIKRYMDIFKDFKSRNKFLIINLYHWTIPKWLNDPSKFSDNDKQRAIGGCFNNHIIIEFTKYCAYIASKFDNIVDRWSTMNEPNMVYQGCSVDSSYNGISARKKKFAEAHARAYDAIKLYSQKPVGIIFANGDIQSIDGDNDIVDKAKFFNRYSFFDSIINGDLSWYHELTNDGKPIKTRSDMKNKVDWLGLNYYSRDVIKRNDSGWEILKGYGHYCGDIKNSLDNRSVSDTGWEIYPEGIYNIIMDYHNRYKIPITITENGLADDMDRYRSNYILSHFYNIERAISDGAIVEGYYHWSLTDNYEWASGFSKKFGLFKVNMETKERYMRPSALIYKEIIDSHGVPDNLKWISRYKI</sequence>
<dbReference type="HOGENOM" id="CLU_001859_1_3_2"/>